<name>A0A8K1FBK2_PYTOL</name>
<accession>A0A8K1FBK2</accession>
<feature type="compositionally biased region" description="Low complexity" evidence="1">
    <location>
        <begin position="359"/>
        <end position="368"/>
    </location>
</feature>
<keyword evidence="3" id="KW-1185">Reference proteome</keyword>
<dbReference type="Proteomes" id="UP000794436">
    <property type="component" value="Unassembled WGS sequence"/>
</dbReference>
<dbReference type="EMBL" id="SPLM01000144">
    <property type="protein sequence ID" value="TMW57375.1"/>
    <property type="molecule type" value="Genomic_DNA"/>
</dbReference>
<evidence type="ECO:0000256" key="1">
    <source>
        <dbReference type="SAM" id="MobiDB-lite"/>
    </source>
</evidence>
<proteinExistence type="predicted"/>
<feature type="compositionally biased region" description="Polar residues" evidence="1">
    <location>
        <begin position="349"/>
        <end position="358"/>
    </location>
</feature>
<sequence length="642" mass="71566">MARGNVSNASTSGERMTRRRAREAEPAAPSERAVSTASPARKRGRNTSNSRSKREESSEDDADDDAELLASVSKETRKMTSKRQRGKSAILAEFSSLDALLSNDFEEKQRKQRREDKLKQLREESKTIGKRGGIDTSSPLARLMSEMENNMSSLSADNHLFTDDLPRSQEKFGFVFTPITEPLPYTPFKATAAELKSELGLVYKTLQSKNEDELSALLWSKAILLRCLLTGKPPSKAKVTSTSPVQPVVVPARIGSWLFMTMSTHSNSHIVKGCLSNLFVLVASSGHLVTTDLNAGLACASFCHSPENLRGIIGEAMPDLQMEWRPTVYDFLNAFRRFGFQDSKRSMSAKSKITPTNASSSKRSSLGSNKAPVPFPTLNMRYVLVFLILSIRANLLRLDGYDAFSFTMFFLRMQFEHNMHPEIVQLASICIEELLEVFPTLEWRKEWAPSLVLRIAGASEGLFDSASGWLMVARRLPRTARGTQLTTGLAVYVLQHRIDKSSEAESNSERPLKFPIQSGLVLDIVAGIVEDMTVKYTEKKNRSSPGARAQQPPYDLLCKKVALMDLALQAFLNVLTQKEMSILLKKLDDLTGSHKSTMSAKWHELKTLVGLMHRKYSLENLRIGRDAEPSAMTVLFVDDAKD</sequence>
<gene>
    <name evidence="2" type="ORF">Poli38472_003300</name>
</gene>
<evidence type="ECO:0000313" key="3">
    <source>
        <dbReference type="Proteomes" id="UP000794436"/>
    </source>
</evidence>
<reference evidence="2" key="1">
    <citation type="submission" date="2019-03" db="EMBL/GenBank/DDBJ databases">
        <title>Long read genome sequence of the mycoparasitic Pythium oligandrum ATCC 38472 isolated from sugarbeet rhizosphere.</title>
        <authorList>
            <person name="Gaulin E."/>
        </authorList>
    </citation>
    <scope>NUCLEOTIDE SEQUENCE</scope>
    <source>
        <strain evidence="2">ATCC 38472_TT</strain>
    </source>
</reference>
<feature type="region of interest" description="Disordered" evidence="1">
    <location>
        <begin position="1"/>
        <end position="87"/>
    </location>
</feature>
<dbReference type="OrthoDB" id="110562at2759"/>
<feature type="compositionally biased region" description="Acidic residues" evidence="1">
    <location>
        <begin position="57"/>
        <end position="67"/>
    </location>
</feature>
<feature type="compositionally biased region" description="Polar residues" evidence="1">
    <location>
        <begin position="1"/>
        <end position="14"/>
    </location>
</feature>
<evidence type="ECO:0000313" key="2">
    <source>
        <dbReference type="EMBL" id="TMW57375.1"/>
    </source>
</evidence>
<feature type="compositionally biased region" description="Basic and acidic residues" evidence="1">
    <location>
        <begin position="107"/>
        <end position="127"/>
    </location>
</feature>
<protein>
    <submittedName>
        <fullName evidence="2">Uncharacterized protein</fullName>
    </submittedName>
</protein>
<dbReference type="AlphaFoldDB" id="A0A8K1FBK2"/>
<feature type="region of interest" description="Disordered" evidence="1">
    <location>
        <begin position="349"/>
        <end position="368"/>
    </location>
</feature>
<organism evidence="2 3">
    <name type="scientific">Pythium oligandrum</name>
    <name type="common">Mycoparasitic fungus</name>
    <dbReference type="NCBI Taxonomy" id="41045"/>
    <lineage>
        <taxon>Eukaryota</taxon>
        <taxon>Sar</taxon>
        <taxon>Stramenopiles</taxon>
        <taxon>Oomycota</taxon>
        <taxon>Peronosporomycetes</taxon>
        <taxon>Pythiales</taxon>
        <taxon>Pythiaceae</taxon>
        <taxon>Pythium</taxon>
    </lineage>
</organism>
<comment type="caution">
    <text evidence="2">The sequence shown here is derived from an EMBL/GenBank/DDBJ whole genome shotgun (WGS) entry which is preliminary data.</text>
</comment>
<feature type="region of interest" description="Disordered" evidence="1">
    <location>
        <begin position="107"/>
        <end position="137"/>
    </location>
</feature>